<comment type="subcellular location">
    <subcellularLocation>
        <location evidence="1">Cytoplasm</location>
    </subcellularLocation>
</comment>
<dbReference type="GO" id="GO:0003676">
    <property type="term" value="F:nucleic acid binding"/>
    <property type="evidence" value="ECO:0007669"/>
    <property type="project" value="InterPro"/>
</dbReference>
<sequence>MSDLSALQLKSGYSLMNSTIQIEPLVKQAKSYGYQHLALTDEGILHGAIPFYQACKKAGINPIIGLSYRIELHEYSVAVIALAKNATGYKHLLQISTALQHGEKITIDMMKNYDESLFTILPAEQWSVAQIEANLQQISSHSGWNNIYLGVSEQLVDQRNILEQLNIKKVALSDIRYLNKQEVVAYSCLRAMDQGVKWNKEMLEDVEGTYLKSADELNIAFRAWPELLTEANQLAAQCQIELRLGQRLLPKYPVPGGIHADQYLEELCEKQIPDKYSHVTDEITDRLHYEIDVIQSMGFSDYFLIVWDFVNYAKENQIMVGPGRGSAAGSLVAYLLGITDVDPIQYDLLFERFLNPDRVTMPDIDIDFSDEKRDQVIRYVVEKYGSDHVAQIITFGTFAARSLLRELFKVLDIPDNDQAYILKALPKDSNSSIAALLKQTTELTEYVKQSEQLRRLFKIANQLEGLPRHVSTHAAGVIISDQEMTQHVATMPSQSNVELTQYPMNDLEKIGLLKIDFLGLRNLTLIEKILKQIEYHHKQIISLQDIPFDDENTYRLLQKGETNGIFQLESQGMQKVLRELRPTNFEDIVAVNALYRPGPMEFIPTYIERKHKKKEIPHLHPDLTSILEKTYGVLVYQEQIMQIVHKMAGFTYGEADILRRAVSKKDKTLLMENKQKFINGSLKNGYHNQTAEEVFDWIVRFSNYGFNRSHAVAYSVIAYQLAYLKANYPVAFFIEMLSMHMGNSEKIQIYLREAKNRNIAVLPPSINHSIGKFKAENGSIRIGLNMIKGIGFQAVQTILDARKNQRFKNLFDFCLRVPLQKINRTIIESLILAGAFDELHDNRATLLASLDEAMEQGELFREFDDQIHFFEGDLALDVSYTETDPYPIMKQLMMEKEVIGFFVSTHPLAQVRDKIRKYGYVSIEQANQLKQKKIKMAAVVQSLKVIRTKKGETMAFATISDESGEMDTVIFPNIFRQVNHWLEEDSFVFVEGKLEERNEKKQLIVNDIQPYQLEEKQLTTDSVYIKVLDEQEESLAKLEELATKFPGSSTVYLYQESQRQLFKLSSHYSLDSAWNVVKELKQYFGEDNVVIRHSS</sequence>
<keyword evidence="6 12" id="KW-0548">Nucleotidyltransferase</keyword>
<dbReference type="SUPFAM" id="SSF89550">
    <property type="entry name" value="PHP domain-like"/>
    <property type="match status" value="1"/>
</dbReference>
<comment type="catalytic activity">
    <reaction evidence="10">
        <text>DNA(n) + a 2'-deoxyribonucleoside 5'-triphosphate = DNA(n+1) + diphosphate</text>
        <dbReference type="Rhea" id="RHEA:22508"/>
        <dbReference type="Rhea" id="RHEA-COMP:17339"/>
        <dbReference type="Rhea" id="RHEA-COMP:17340"/>
        <dbReference type="ChEBI" id="CHEBI:33019"/>
        <dbReference type="ChEBI" id="CHEBI:61560"/>
        <dbReference type="ChEBI" id="CHEBI:173112"/>
        <dbReference type="EC" id="2.7.7.7"/>
    </reaction>
</comment>
<dbReference type="GO" id="GO:0003887">
    <property type="term" value="F:DNA-directed DNA polymerase activity"/>
    <property type="evidence" value="ECO:0007669"/>
    <property type="project" value="UniProtKB-KW"/>
</dbReference>
<name>A0A6N7QT05_9BACI</name>
<dbReference type="EMBL" id="WJEE01000003">
    <property type="protein sequence ID" value="MRI65247.1"/>
    <property type="molecule type" value="Genomic_DNA"/>
</dbReference>
<dbReference type="SUPFAM" id="SSF160975">
    <property type="entry name" value="AF1531-like"/>
    <property type="match status" value="1"/>
</dbReference>
<dbReference type="InterPro" id="IPR029460">
    <property type="entry name" value="DNAPol_HHH"/>
</dbReference>
<keyword evidence="5 12" id="KW-0808">Transferase</keyword>
<dbReference type="NCBIfam" id="TIGR00594">
    <property type="entry name" value="polc"/>
    <property type="match status" value="1"/>
</dbReference>
<evidence type="ECO:0000256" key="8">
    <source>
        <dbReference type="ARBA" id="ARBA00022932"/>
    </source>
</evidence>
<dbReference type="SMART" id="SM00481">
    <property type="entry name" value="POLIIIAc"/>
    <property type="match status" value="1"/>
</dbReference>
<evidence type="ECO:0000313" key="13">
    <source>
        <dbReference type="Proteomes" id="UP000435187"/>
    </source>
</evidence>
<dbReference type="RefSeq" id="WP_153834113.1">
    <property type="nucleotide sequence ID" value="NZ_JBHUMW010000002.1"/>
</dbReference>
<evidence type="ECO:0000313" key="12">
    <source>
        <dbReference type="EMBL" id="MRI65247.1"/>
    </source>
</evidence>
<feature type="domain" description="Polymerase/histidinol phosphatase N-terminal" evidence="11">
    <location>
        <begin position="5"/>
        <end position="72"/>
    </location>
</feature>
<evidence type="ECO:0000256" key="10">
    <source>
        <dbReference type="ARBA" id="ARBA00049244"/>
    </source>
</evidence>
<dbReference type="Gene3D" id="2.40.50.140">
    <property type="entry name" value="Nucleic acid-binding proteins"/>
    <property type="match status" value="1"/>
</dbReference>
<evidence type="ECO:0000259" key="11">
    <source>
        <dbReference type="SMART" id="SM00481"/>
    </source>
</evidence>
<dbReference type="PANTHER" id="PTHR32294:SF0">
    <property type="entry name" value="DNA POLYMERASE III SUBUNIT ALPHA"/>
    <property type="match status" value="1"/>
</dbReference>
<dbReference type="PANTHER" id="PTHR32294">
    <property type="entry name" value="DNA POLYMERASE III SUBUNIT ALPHA"/>
    <property type="match status" value="1"/>
</dbReference>
<evidence type="ECO:0000256" key="2">
    <source>
        <dbReference type="ARBA" id="ARBA00009496"/>
    </source>
</evidence>
<proteinExistence type="inferred from homology"/>
<organism evidence="12 13">
    <name type="scientific">Gracilibacillus thailandensis</name>
    <dbReference type="NCBI Taxonomy" id="563735"/>
    <lineage>
        <taxon>Bacteria</taxon>
        <taxon>Bacillati</taxon>
        <taxon>Bacillota</taxon>
        <taxon>Bacilli</taxon>
        <taxon>Bacillales</taxon>
        <taxon>Bacillaceae</taxon>
        <taxon>Gracilibacillus</taxon>
    </lineage>
</organism>
<evidence type="ECO:0000256" key="1">
    <source>
        <dbReference type="ARBA" id="ARBA00004496"/>
    </source>
</evidence>
<dbReference type="InterPro" id="IPR040982">
    <property type="entry name" value="DNA_pol3_finger"/>
</dbReference>
<evidence type="ECO:0000256" key="9">
    <source>
        <dbReference type="ARBA" id="ARBA00025611"/>
    </source>
</evidence>
<dbReference type="Pfam" id="PF07733">
    <property type="entry name" value="DNA_pol3_alpha"/>
    <property type="match status" value="1"/>
</dbReference>
<comment type="function">
    <text evidence="9">DNA polymerase III is a complex, multichain enzyme responsible for most of the replicative synthesis in bacteria. This DNA polymerase also exhibits 3' to 5' exonuclease activity. The alpha chain is the DNA polymerase.</text>
</comment>
<dbReference type="EC" id="2.7.7.7" evidence="3"/>
<evidence type="ECO:0000256" key="3">
    <source>
        <dbReference type="ARBA" id="ARBA00012417"/>
    </source>
</evidence>
<dbReference type="Gene3D" id="3.20.20.140">
    <property type="entry name" value="Metal-dependent hydrolases"/>
    <property type="match status" value="1"/>
</dbReference>
<evidence type="ECO:0000256" key="7">
    <source>
        <dbReference type="ARBA" id="ARBA00022705"/>
    </source>
</evidence>
<reference evidence="12 13" key="1">
    <citation type="submission" date="2019-10" db="EMBL/GenBank/DDBJ databases">
        <title>Gracilibacillus salitolerans sp. nov., a moderate halophile isolated from a saline soil in northwest China.</title>
        <authorList>
            <person name="Gan L."/>
        </authorList>
    </citation>
    <scope>NUCLEOTIDE SEQUENCE [LARGE SCALE GENOMIC DNA]</scope>
    <source>
        <strain evidence="12 13">TP2-8</strain>
    </source>
</reference>
<keyword evidence="7" id="KW-0235">DNA replication</keyword>
<dbReference type="InterPro" id="IPR012340">
    <property type="entry name" value="NA-bd_OB-fold"/>
</dbReference>
<dbReference type="Pfam" id="PF01336">
    <property type="entry name" value="tRNA_anti-codon"/>
    <property type="match status" value="1"/>
</dbReference>
<comment type="caution">
    <text evidence="12">The sequence shown here is derived from an EMBL/GenBank/DDBJ whole genome shotgun (WGS) entry which is preliminary data.</text>
</comment>
<keyword evidence="13" id="KW-1185">Reference proteome</keyword>
<dbReference type="InterPro" id="IPR004805">
    <property type="entry name" value="DnaE2/DnaE/PolC"/>
</dbReference>
<dbReference type="GO" id="GO:0008408">
    <property type="term" value="F:3'-5' exonuclease activity"/>
    <property type="evidence" value="ECO:0007669"/>
    <property type="project" value="InterPro"/>
</dbReference>
<dbReference type="InterPro" id="IPR004013">
    <property type="entry name" value="PHP_dom"/>
</dbReference>
<dbReference type="CDD" id="cd07431">
    <property type="entry name" value="PHP_PolIIIA"/>
    <property type="match status" value="1"/>
</dbReference>
<accession>A0A6N7QT05</accession>
<dbReference type="InterPro" id="IPR004365">
    <property type="entry name" value="NA-bd_OB_tRNA"/>
</dbReference>
<gene>
    <name evidence="12" type="primary">dnaE</name>
    <name evidence="12" type="ORF">GH885_02665</name>
</gene>
<dbReference type="InterPro" id="IPR041931">
    <property type="entry name" value="DNA_pol3_alpha_thumb_dom"/>
</dbReference>
<dbReference type="InterPro" id="IPR011708">
    <property type="entry name" value="DNA_pol3_alpha_NTPase_dom"/>
</dbReference>
<dbReference type="Pfam" id="PF02811">
    <property type="entry name" value="PHP"/>
    <property type="match status" value="1"/>
</dbReference>
<keyword evidence="8" id="KW-0239">DNA-directed DNA polymerase</keyword>
<dbReference type="CDD" id="cd04485">
    <property type="entry name" value="DnaE_OBF"/>
    <property type="match status" value="1"/>
</dbReference>
<dbReference type="GO" id="GO:0006260">
    <property type="term" value="P:DNA replication"/>
    <property type="evidence" value="ECO:0007669"/>
    <property type="project" value="UniProtKB-KW"/>
</dbReference>
<dbReference type="InterPro" id="IPR003141">
    <property type="entry name" value="Pol/His_phosphatase_N"/>
</dbReference>
<dbReference type="Proteomes" id="UP000435187">
    <property type="component" value="Unassembled WGS sequence"/>
</dbReference>
<dbReference type="AlphaFoldDB" id="A0A6N7QT05"/>
<evidence type="ECO:0000256" key="6">
    <source>
        <dbReference type="ARBA" id="ARBA00022695"/>
    </source>
</evidence>
<dbReference type="Pfam" id="PF14579">
    <property type="entry name" value="HHH_6"/>
    <property type="match status" value="1"/>
</dbReference>
<comment type="similarity">
    <text evidence="2">Belongs to the DNA polymerase type-C family. DnaE subfamily.</text>
</comment>
<dbReference type="Gene3D" id="1.10.10.1600">
    <property type="entry name" value="Bacterial DNA polymerase III alpha subunit, thumb domain"/>
    <property type="match status" value="1"/>
</dbReference>
<protein>
    <recommendedName>
        <fullName evidence="4">DNA polymerase III subunit alpha</fullName>
        <ecNumber evidence="3">2.7.7.7</ecNumber>
    </recommendedName>
</protein>
<evidence type="ECO:0000256" key="4">
    <source>
        <dbReference type="ARBA" id="ARBA00019114"/>
    </source>
</evidence>
<dbReference type="InterPro" id="IPR016195">
    <property type="entry name" value="Pol/histidinol_Pase-like"/>
</dbReference>
<dbReference type="GO" id="GO:0005737">
    <property type="term" value="C:cytoplasm"/>
    <property type="evidence" value="ECO:0007669"/>
    <property type="project" value="UniProtKB-SubCell"/>
</dbReference>
<dbReference type="NCBIfam" id="NF004226">
    <property type="entry name" value="PRK05673.1"/>
    <property type="match status" value="1"/>
</dbReference>
<dbReference type="Gene3D" id="1.10.150.870">
    <property type="match status" value="1"/>
</dbReference>
<dbReference type="Pfam" id="PF17657">
    <property type="entry name" value="DNA_pol3_finger"/>
    <property type="match status" value="1"/>
</dbReference>
<evidence type="ECO:0000256" key="5">
    <source>
        <dbReference type="ARBA" id="ARBA00022679"/>
    </source>
</evidence>